<dbReference type="InterPro" id="IPR036439">
    <property type="entry name" value="Dockerin_dom_sf"/>
</dbReference>
<evidence type="ECO:0000259" key="8">
    <source>
        <dbReference type="PROSITE" id="PS51766"/>
    </source>
</evidence>
<keyword evidence="7" id="KW-0732">Signal</keyword>
<gene>
    <name evidence="9" type="ORF">CUS_6970</name>
</gene>
<dbReference type="Proteomes" id="UP000004259">
    <property type="component" value="Unassembled WGS sequence"/>
</dbReference>
<proteinExistence type="inferred from homology"/>
<dbReference type="Pfam" id="PF00404">
    <property type="entry name" value="Dockerin_1"/>
    <property type="match status" value="1"/>
</dbReference>
<dbReference type="eggNOG" id="COG2730">
    <property type="taxonomic scope" value="Bacteria"/>
</dbReference>
<evidence type="ECO:0000256" key="3">
    <source>
        <dbReference type="ARBA" id="ARBA00023001"/>
    </source>
</evidence>
<keyword evidence="6" id="KW-0624">Polysaccharide degradation</keyword>
<dbReference type="PROSITE" id="PS00018">
    <property type="entry name" value="EF_HAND_1"/>
    <property type="match status" value="1"/>
</dbReference>
<dbReference type="PANTHER" id="PTHR31297">
    <property type="entry name" value="GLUCAN ENDO-1,6-BETA-GLUCOSIDASE B"/>
    <property type="match status" value="1"/>
</dbReference>
<dbReference type="GO" id="GO:0030245">
    <property type="term" value="P:cellulose catabolic process"/>
    <property type="evidence" value="ECO:0007669"/>
    <property type="project" value="UniProtKB-KW"/>
</dbReference>
<comment type="similarity">
    <text evidence="1">Belongs to the glycosyl hydrolase 5 (cellulase A) family.</text>
</comment>
<dbReference type="PROSITE" id="PS51766">
    <property type="entry name" value="DOCKERIN"/>
    <property type="match status" value="1"/>
</dbReference>
<dbReference type="InterPro" id="IPR002105">
    <property type="entry name" value="Dockerin_1_rpt"/>
</dbReference>
<comment type="caution">
    <text evidence="9">The sequence shown here is derived from an EMBL/GenBank/DDBJ whole genome shotgun (WGS) entry which is preliminary data.</text>
</comment>
<protein>
    <submittedName>
        <fullName evidence="9">Cellulase (Glycosyl hydrolase family 5)</fullName>
    </submittedName>
</protein>
<keyword evidence="10" id="KW-1185">Reference proteome</keyword>
<evidence type="ECO:0000256" key="2">
    <source>
        <dbReference type="ARBA" id="ARBA00022801"/>
    </source>
</evidence>
<accession>E9SHM1</accession>
<evidence type="ECO:0000256" key="4">
    <source>
        <dbReference type="ARBA" id="ARBA00023277"/>
    </source>
</evidence>
<feature type="signal peptide" evidence="7">
    <location>
        <begin position="1"/>
        <end position="23"/>
    </location>
</feature>
<dbReference type="InterPro" id="IPR016134">
    <property type="entry name" value="Dockerin_dom"/>
</dbReference>
<feature type="chain" id="PRO_5038878355" evidence="7">
    <location>
        <begin position="24"/>
        <end position="676"/>
    </location>
</feature>
<dbReference type="SUPFAM" id="SSF51445">
    <property type="entry name" value="(Trans)glycosidases"/>
    <property type="match status" value="1"/>
</dbReference>
<dbReference type="STRING" id="246199.CUS_6970"/>
<dbReference type="Gene3D" id="3.20.20.80">
    <property type="entry name" value="Glycosidases"/>
    <property type="match status" value="1"/>
</dbReference>
<evidence type="ECO:0000256" key="7">
    <source>
        <dbReference type="SAM" id="SignalP"/>
    </source>
</evidence>
<keyword evidence="5" id="KW-0326">Glycosidase</keyword>
<dbReference type="GO" id="GO:0009986">
    <property type="term" value="C:cell surface"/>
    <property type="evidence" value="ECO:0007669"/>
    <property type="project" value="TreeGrafter"/>
</dbReference>
<evidence type="ECO:0000256" key="1">
    <source>
        <dbReference type="ARBA" id="ARBA00005641"/>
    </source>
</evidence>
<name>E9SHM1_RUMAL</name>
<dbReference type="SUPFAM" id="SSF63446">
    <property type="entry name" value="Type I dockerin domain"/>
    <property type="match status" value="1"/>
</dbReference>
<evidence type="ECO:0000313" key="9">
    <source>
        <dbReference type="EMBL" id="EGC01105.1"/>
    </source>
</evidence>
<dbReference type="GO" id="GO:0008422">
    <property type="term" value="F:beta-glucosidase activity"/>
    <property type="evidence" value="ECO:0007669"/>
    <property type="project" value="TreeGrafter"/>
</dbReference>
<dbReference type="InterPro" id="IPR018247">
    <property type="entry name" value="EF_Hand_1_Ca_BS"/>
</dbReference>
<dbReference type="PANTHER" id="PTHR31297:SF41">
    <property type="entry name" value="ENDOGLUCANASE, PUTATIVE (AFU_ORTHOLOGUE AFUA_5G01830)-RELATED"/>
    <property type="match status" value="1"/>
</dbReference>
<dbReference type="OrthoDB" id="9800955at2"/>
<dbReference type="InterPro" id="IPR050386">
    <property type="entry name" value="Glycosyl_hydrolase_5"/>
</dbReference>
<keyword evidence="4" id="KW-0119">Carbohydrate metabolism</keyword>
<evidence type="ECO:0000256" key="5">
    <source>
        <dbReference type="ARBA" id="ARBA00023295"/>
    </source>
</evidence>
<evidence type="ECO:0000256" key="6">
    <source>
        <dbReference type="ARBA" id="ARBA00023326"/>
    </source>
</evidence>
<reference evidence="9 10" key="1">
    <citation type="submission" date="2011-02" db="EMBL/GenBank/DDBJ databases">
        <authorList>
            <person name="Nelson K.E."/>
            <person name="Sutton G."/>
            <person name="Torralba M."/>
            <person name="Durkin S."/>
            <person name="Harkins D."/>
            <person name="Montgomery R."/>
            <person name="Ziemer C."/>
            <person name="Klaassens E."/>
            <person name="Ocuiv P."/>
            <person name="Morrison M."/>
        </authorList>
    </citation>
    <scope>NUCLEOTIDE SEQUENCE [LARGE SCALE GENOMIC DNA]</scope>
    <source>
        <strain evidence="9 10">8</strain>
    </source>
</reference>
<dbReference type="InterPro" id="IPR001547">
    <property type="entry name" value="Glyco_hydro_5"/>
</dbReference>
<dbReference type="Pfam" id="PF00150">
    <property type="entry name" value="Cellulase"/>
    <property type="match status" value="1"/>
</dbReference>
<dbReference type="EMBL" id="ADKM02000134">
    <property type="protein sequence ID" value="EGC01105.1"/>
    <property type="molecule type" value="Genomic_DNA"/>
</dbReference>
<dbReference type="InterPro" id="IPR017853">
    <property type="entry name" value="GH"/>
</dbReference>
<dbReference type="CDD" id="cd14256">
    <property type="entry name" value="Dockerin_I"/>
    <property type="match status" value="1"/>
</dbReference>
<dbReference type="AlphaFoldDB" id="E9SHM1"/>
<dbReference type="RefSeq" id="WP_002853181.1">
    <property type="nucleotide sequence ID" value="NZ_ADKM02000134.1"/>
</dbReference>
<dbReference type="Gene3D" id="1.10.1330.10">
    <property type="entry name" value="Dockerin domain"/>
    <property type="match status" value="1"/>
</dbReference>
<keyword evidence="3" id="KW-0136">Cellulose degradation</keyword>
<organism evidence="9 10">
    <name type="scientific">Ruminococcus albus 8</name>
    <dbReference type="NCBI Taxonomy" id="246199"/>
    <lineage>
        <taxon>Bacteria</taxon>
        <taxon>Bacillati</taxon>
        <taxon>Bacillota</taxon>
        <taxon>Clostridia</taxon>
        <taxon>Eubacteriales</taxon>
        <taxon>Oscillospiraceae</taxon>
        <taxon>Ruminococcus</taxon>
    </lineage>
</organism>
<keyword evidence="2 9" id="KW-0378">Hydrolase</keyword>
<feature type="domain" description="Dockerin" evidence="8">
    <location>
        <begin position="30"/>
        <end position="97"/>
    </location>
</feature>
<evidence type="ECO:0000313" key="10">
    <source>
        <dbReference type="Proteomes" id="UP000004259"/>
    </source>
</evidence>
<sequence>MKNAIKKLTALAAVCAMSCQAFSMFSVSAEGSLQGDLNGDNKVNVTDVSLLSAHVKNIKSLSEDKKSAADVNGDGKINVTDVSLLAAHVKGVKPLPEKNEPSADDFGQAAFTKAMGLGWNLGNTYEAVKSTGKPLIDVDGQPAKYANGESVYEMTPDPTAWGNIPMNADLAKTIKTLGFSSVRMPVGWLDNIGEGPDYKINEEWLAQVKESVDYMVAEDLYVIVNMHSDGYHTIAGGWLYCDAPEEQQAEIRAKYAAVWTQIAEMFKDYDEHVIFESMNEEFARKRDVAYKNFTTDESTEANWGDPDLESYQNINKFNQTFVDAVRSAGGENTERWLLVPGWNTNIDYTVGDYGFEIPTDKLCTAPSNRIAISVHYYDPYNFALNESTRYTQWGADFTNRAKLDTTGTLSGLKRQMAKLKKFTDEGYPVIIGEFSPTDKTYADPDNTEFRRQWCENVVKYAKQNGAIPVYWDNGAKGKGGCRLFDRKTGKVDYPTIIEGMLRAINAEEDYEVPHVTPYKEEPDDPDAPAEKIDAVAVLGFADGNWEPQTTFTPGEGAVQTDVVNGENTLVYNTFAADGMKIESAAVFVVDLIDCADKLKDLKITNVKVFVDGTELAVDQTKLQKGDIEGKNNYRIEIYNDYGNTKSDPAIDRTKLTAESELKVTFTAESKYLKDAE</sequence>
<dbReference type="GO" id="GO:0005576">
    <property type="term" value="C:extracellular region"/>
    <property type="evidence" value="ECO:0007669"/>
    <property type="project" value="TreeGrafter"/>
</dbReference>